<keyword evidence="3 5" id="KW-1133">Transmembrane helix</keyword>
<evidence type="ECO:0000256" key="5">
    <source>
        <dbReference type="SAM" id="Phobius"/>
    </source>
</evidence>
<dbReference type="Pfam" id="PF04892">
    <property type="entry name" value="VanZ"/>
    <property type="match status" value="1"/>
</dbReference>
<gene>
    <name evidence="8" type="ORF">P7H43_05760</name>
</gene>
<evidence type="ECO:0000259" key="6">
    <source>
        <dbReference type="Pfam" id="PF04892"/>
    </source>
</evidence>
<comment type="caution">
    <text evidence="8">The sequence shown here is derived from an EMBL/GenBank/DDBJ whole genome shotgun (WGS) entry which is preliminary data.</text>
</comment>
<dbReference type="EMBL" id="JARQBJ010000002">
    <property type="protein sequence ID" value="MDT2809982.1"/>
    <property type="molecule type" value="Genomic_DNA"/>
</dbReference>
<evidence type="ECO:0000256" key="4">
    <source>
        <dbReference type="ARBA" id="ARBA00023136"/>
    </source>
</evidence>
<keyword evidence="2 5" id="KW-0812">Transmembrane</keyword>
<feature type="transmembrane region" description="Helical" evidence="5">
    <location>
        <begin position="6"/>
        <end position="29"/>
    </location>
</feature>
<protein>
    <submittedName>
        <fullName evidence="8">VanZ family protein</fullName>
    </submittedName>
</protein>
<organism evidence="8 9">
    <name type="scientific">Enterococcus asini</name>
    <dbReference type="NCBI Taxonomy" id="57732"/>
    <lineage>
        <taxon>Bacteria</taxon>
        <taxon>Bacillati</taxon>
        <taxon>Bacillota</taxon>
        <taxon>Bacilli</taxon>
        <taxon>Lactobacillales</taxon>
        <taxon>Enterococcaceae</taxon>
        <taxon>Enterococcus</taxon>
    </lineage>
</organism>
<dbReference type="PIRSF" id="PIRSF031578">
    <property type="entry name" value="Uncharacterised_Vanz_RDD-cont"/>
    <property type="match status" value="1"/>
</dbReference>
<evidence type="ECO:0000256" key="1">
    <source>
        <dbReference type="ARBA" id="ARBA00004141"/>
    </source>
</evidence>
<dbReference type="PANTHER" id="PTHR36834">
    <property type="entry name" value="MEMBRANE PROTEIN-RELATED"/>
    <property type="match status" value="1"/>
</dbReference>
<comment type="subcellular location">
    <subcellularLocation>
        <location evidence="1">Membrane</location>
        <topology evidence="1">Multi-pass membrane protein</topology>
    </subcellularLocation>
</comment>
<evidence type="ECO:0000256" key="2">
    <source>
        <dbReference type="ARBA" id="ARBA00022692"/>
    </source>
</evidence>
<dbReference type="InterPro" id="IPR053150">
    <property type="entry name" value="Teicoplanin_resist-assoc"/>
</dbReference>
<feature type="domain" description="RDD" evidence="7">
    <location>
        <begin position="212"/>
        <end position="356"/>
    </location>
</feature>
<accession>A0AAW8TZX8</accession>
<keyword evidence="4 5" id="KW-0472">Membrane</keyword>
<dbReference type="Proteomes" id="UP001256711">
    <property type="component" value="Unassembled WGS sequence"/>
</dbReference>
<reference evidence="8" key="1">
    <citation type="submission" date="2023-03" db="EMBL/GenBank/DDBJ databases">
        <authorList>
            <person name="Shen W."/>
            <person name="Cai J."/>
        </authorList>
    </citation>
    <scope>NUCLEOTIDE SEQUENCE</scope>
    <source>
        <strain evidence="8">B226-2</strain>
    </source>
</reference>
<feature type="transmembrane region" description="Helical" evidence="5">
    <location>
        <begin position="111"/>
        <end position="132"/>
    </location>
</feature>
<name>A0AAW8TZX8_9ENTE</name>
<proteinExistence type="predicted"/>
<feature type="transmembrane region" description="Helical" evidence="5">
    <location>
        <begin position="217"/>
        <end position="240"/>
    </location>
</feature>
<evidence type="ECO:0000313" key="8">
    <source>
        <dbReference type="EMBL" id="MDT2809982.1"/>
    </source>
</evidence>
<dbReference type="Pfam" id="PF06271">
    <property type="entry name" value="RDD"/>
    <property type="match status" value="1"/>
</dbReference>
<evidence type="ECO:0000259" key="7">
    <source>
        <dbReference type="Pfam" id="PF06271"/>
    </source>
</evidence>
<feature type="domain" description="VanZ-like" evidence="6">
    <location>
        <begin position="48"/>
        <end position="187"/>
    </location>
</feature>
<dbReference type="RefSeq" id="WP_118339564.1">
    <property type="nucleotide sequence ID" value="NZ_CABJBY010000002.1"/>
</dbReference>
<dbReference type="PANTHER" id="PTHR36834:SF1">
    <property type="entry name" value="INTEGRAL MEMBRANE PROTEIN"/>
    <property type="match status" value="1"/>
</dbReference>
<feature type="transmembrane region" description="Helical" evidence="5">
    <location>
        <begin position="139"/>
        <end position="162"/>
    </location>
</feature>
<sequence length="370" mass="42433">MSAYTTPILTALLLFPFLAALAVVPYGVWQYRKFGSISKRKLVILFSFSFYLLCAYFLVILPLPDPDQVAKLTTIRYNLVPFTALRDFLSGTVWRPWEFGTYLPALKQGVFLQPFFNLMLTLPFGFYLRYIWKVSLKKVILASFALSLFFELTQLTGLYFIYPRSYRLFDVDDLILNTTGGLLGYALEPVLARLLPSIDELNTAAGSERDKAGFWRRLIALLVDLTLFSLAFQGVAYFAPDLSREYYGIYLIGVFLYFVLVPFIWHGGTIGKHLVKIRLVNREGERLGFLALLWRQFLLFGVTFGVWDFLLPAVLRQMQNEEGKHVEFYLMVLGGCGVFLGLVLINGLLLLFGQRRMFYERLSGSKEIGY</sequence>
<dbReference type="GO" id="GO:0016020">
    <property type="term" value="C:membrane"/>
    <property type="evidence" value="ECO:0007669"/>
    <property type="project" value="UniProtKB-SubCell"/>
</dbReference>
<feature type="transmembrane region" description="Helical" evidence="5">
    <location>
        <begin position="246"/>
        <end position="266"/>
    </location>
</feature>
<feature type="transmembrane region" description="Helical" evidence="5">
    <location>
        <begin position="174"/>
        <end position="196"/>
    </location>
</feature>
<dbReference type="InterPro" id="IPR010432">
    <property type="entry name" value="RDD"/>
</dbReference>
<dbReference type="InterPro" id="IPR021192">
    <property type="entry name" value="UCP031578_Vanz/RDD"/>
</dbReference>
<dbReference type="AlphaFoldDB" id="A0AAW8TZX8"/>
<evidence type="ECO:0000313" key="9">
    <source>
        <dbReference type="Proteomes" id="UP001256711"/>
    </source>
</evidence>
<feature type="transmembrane region" description="Helical" evidence="5">
    <location>
        <begin position="287"/>
        <end position="308"/>
    </location>
</feature>
<evidence type="ECO:0000256" key="3">
    <source>
        <dbReference type="ARBA" id="ARBA00022989"/>
    </source>
</evidence>
<feature type="transmembrane region" description="Helical" evidence="5">
    <location>
        <begin position="41"/>
        <end position="63"/>
    </location>
</feature>
<feature type="transmembrane region" description="Helical" evidence="5">
    <location>
        <begin position="328"/>
        <end position="352"/>
    </location>
</feature>
<dbReference type="InterPro" id="IPR006976">
    <property type="entry name" value="VanZ-like"/>
</dbReference>